<evidence type="ECO:0000313" key="1">
    <source>
        <dbReference type="EMBL" id="KAK0654968.1"/>
    </source>
</evidence>
<feature type="non-terminal residue" evidence="1">
    <location>
        <position position="1"/>
    </location>
</feature>
<proteinExistence type="predicted"/>
<sequence>VPSTVVNSTFLASSEVCGDGQLSVHGLQWSREQCRSRRGGVIDKHRVPSAAIDGLAELNPEWGALDNNITEAVNATLQLGRHSVATVAALFSDGNVSITSHLGLAAGSTLLHGLKESGQIASKSWGLNSGSRGVTSPRSGSLVLGGFDEASVAGPFYEYDVRSPDKLENRYCPLQVLVTGLAITVNTNKNVNATKPVSKVFVSNANKWMACIEPYDNLFRMPGPILDQFRTLFQETTGFSGGHVRPSEYHNGLLNIEAGMVFPTPPEQFNASLRLTLNYNLTVDIPWHEFQQPLRGLDATGKPAVDTNYTEYQLFEIPAEGDAPVLGKAFLSQV</sequence>
<gene>
    <name evidence="1" type="ORF">B0T16DRAFT_292522</name>
</gene>
<dbReference type="EMBL" id="JAULSV010000001">
    <property type="protein sequence ID" value="KAK0654968.1"/>
    <property type="molecule type" value="Genomic_DNA"/>
</dbReference>
<dbReference type="InterPro" id="IPR021109">
    <property type="entry name" value="Peptidase_aspartic_dom_sf"/>
</dbReference>
<comment type="caution">
    <text evidence="1">The sequence shown here is derived from an EMBL/GenBank/DDBJ whole genome shotgun (WGS) entry which is preliminary data.</text>
</comment>
<dbReference type="SUPFAM" id="SSF50630">
    <property type="entry name" value="Acid proteases"/>
    <property type="match status" value="1"/>
</dbReference>
<name>A0AA40CZI5_9PEZI</name>
<dbReference type="Proteomes" id="UP001174936">
    <property type="component" value="Unassembled WGS sequence"/>
</dbReference>
<feature type="non-terminal residue" evidence="1">
    <location>
        <position position="334"/>
    </location>
</feature>
<accession>A0AA40CZI5</accession>
<evidence type="ECO:0000313" key="2">
    <source>
        <dbReference type="Proteomes" id="UP001174936"/>
    </source>
</evidence>
<dbReference type="Gene3D" id="2.40.70.10">
    <property type="entry name" value="Acid Proteases"/>
    <property type="match status" value="1"/>
</dbReference>
<keyword evidence="2" id="KW-1185">Reference proteome</keyword>
<organism evidence="1 2">
    <name type="scientific">Cercophora newfieldiana</name>
    <dbReference type="NCBI Taxonomy" id="92897"/>
    <lineage>
        <taxon>Eukaryota</taxon>
        <taxon>Fungi</taxon>
        <taxon>Dikarya</taxon>
        <taxon>Ascomycota</taxon>
        <taxon>Pezizomycotina</taxon>
        <taxon>Sordariomycetes</taxon>
        <taxon>Sordariomycetidae</taxon>
        <taxon>Sordariales</taxon>
        <taxon>Lasiosphaeriaceae</taxon>
        <taxon>Cercophora</taxon>
    </lineage>
</organism>
<reference evidence="1" key="1">
    <citation type="submission" date="2023-06" db="EMBL/GenBank/DDBJ databases">
        <title>Genome-scale phylogeny and comparative genomics of the fungal order Sordariales.</title>
        <authorList>
            <consortium name="Lawrence Berkeley National Laboratory"/>
            <person name="Hensen N."/>
            <person name="Bonometti L."/>
            <person name="Westerberg I."/>
            <person name="Brannstrom I.O."/>
            <person name="Guillou S."/>
            <person name="Cros-Aarteil S."/>
            <person name="Calhoun S."/>
            <person name="Haridas S."/>
            <person name="Kuo A."/>
            <person name="Mondo S."/>
            <person name="Pangilinan J."/>
            <person name="Riley R."/>
            <person name="Labutti K."/>
            <person name="Andreopoulos B."/>
            <person name="Lipzen A."/>
            <person name="Chen C."/>
            <person name="Yanf M."/>
            <person name="Daum C."/>
            <person name="Ng V."/>
            <person name="Clum A."/>
            <person name="Steindorff A."/>
            <person name="Ohm R."/>
            <person name="Martin F."/>
            <person name="Silar P."/>
            <person name="Natvig D."/>
            <person name="Lalanne C."/>
            <person name="Gautier V."/>
            <person name="Ament-Velasquez S.L."/>
            <person name="Kruys A."/>
            <person name="Hutchinson M.I."/>
            <person name="Powell A.J."/>
            <person name="Barry K."/>
            <person name="Miller A.N."/>
            <person name="Grigoriev I.V."/>
            <person name="Debuchy R."/>
            <person name="Gladieux P."/>
            <person name="Thoren M.H."/>
            <person name="Johannesson H."/>
        </authorList>
    </citation>
    <scope>NUCLEOTIDE SEQUENCE</scope>
    <source>
        <strain evidence="1">SMH2532-1</strain>
    </source>
</reference>
<dbReference type="AlphaFoldDB" id="A0AA40CZI5"/>
<protein>
    <submittedName>
        <fullName evidence="1">Uncharacterized protein</fullName>
    </submittedName>
</protein>